<keyword evidence="8" id="KW-0217">Developmental protein</keyword>
<feature type="compositionally biased region" description="Basic and acidic residues" evidence="17">
    <location>
        <begin position="220"/>
        <end position="235"/>
    </location>
</feature>
<keyword evidence="13" id="KW-0472">Membrane</keyword>
<dbReference type="GO" id="GO:0005634">
    <property type="term" value="C:nucleus"/>
    <property type="evidence" value="ECO:0007669"/>
    <property type="project" value="UniProtKB-SubCell"/>
</dbReference>
<protein>
    <recommendedName>
        <fullName evidence="7">Neugrin</fullName>
    </recommendedName>
    <alternativeName>
        <fullName evidence="16">Neurite outgrowth-associated protein</fullName>
    </alternativeName>
</protein>
<feature type="region of interest" description="Disordered" evidence="17">
    <location>
        <begin position="27"/>
        <end position="50"/>
    </location>
</feature>
<comment type="subunit">
    <text evidence="6">Forms a regulatory protein-RNA complex, consisting of RCC1L, NGRN, RPUSD3, RPUSD4, TRUB2, FASTKD2 and 16S mt-rRNA. Interacts with 16S mt-rRNA; this interaction is direct.</text>
</comment>
<reference evidence="19" key="1">
    <citation type="submission" date="2025-08" db="UniProtKB">
        <authorList>
            <consortium name="RefSeq"/>
        </authorList>
    </citation>
    <scope>IDENTIFICATION</scope>
    <source>
        <tissue evidence="19">Spleen</tissue>
    </source>
</reference>
<dbReference type="GO" id="GO:0005576">
    <property type="term" value="C:extracellular region"/>
    <property type="evidence" value="ECO:0007669"/>
    <property type="project" value="UniProtKB-SubCell"/>
</dbReference>
<dbReference type="InParanoid" id="A0A6P5IG93"/>
<dbReference type="FunCoup" id="A0A6P5IG93">
    <property type="interactions" value="1337"/>
</dbReference>
<evidence type="ECO:0000256" key="13">
    <source>
        <dbReference type="ARBA" id="ARBA00023136"/>
    </source>
</evidence>
<dbReference type="PANTHER" id="PTHR13475:SF4">
    <property type="entry name" value="NEUGRIN"/>
    <property type="match status" value="1"/>
</dbReference>
<name>A0A6P5IG93_PHACI</name>
<keyword evidence="11" id="KW-0221">Differentiation</keyword>
<gene>
    <name evidence="19" type="primary">NGRN</name>
</gene>
<evidence type="ECO:0000256" key="1">
    <source>
        <dbReference type="ARBA" id="ARBA00003783"/>
    </source>
</evidence>
<dbReference type="CTD" id="51335"/>
<dbReference type="Proteomes" id="UP000515140">
    <property type="component" value="Unplaced"/>
</dbReference>
<evidence type="ECO:0000256" key="10">
    <source>
        <dbReference type="ARBA" id="ARBA00022729"/>
    </source>
</evidence>
<evidence type="ECO:0000313" key="19">
    <source>
        <dbReference type="RefSeq" id="XP_020821050.1"/>
    </source>
</evidence>
<evidence type="ECO:0000256" key="2">
    <source>
        <dbReference type="ARBA" id="ARBA00004123"/>
    </source>
</evidence>
<comment type="function">
    <text evidence="1">Plays an essential role in mitochondrial ribosome biogenesis. As a component of a functional protein-RNA module, consisting of RCC1L, NGRN, RPUSD3, RPUSD4, TRUB2, FASTKD2 and 16S mitochondrial ribosomal RNA (16S mt-rRNA), controls 16S mt-rRNA abundance and is required for intra-mitochondrial translation of core subunits of the oxidative phosphorylation system.</text>
</comment>
<keyword evidence="14" id="KW-0325">Glycoprotein</keyword>
<evidence type="ECO:0000256" key="7">
    <source>
        <dbReference type="ARBA" id="ARBA00016593"/>
    </source>
</evidence>
<dbReference type="Pfam" id="PF06413">
    <property type="entry name" value="Neugrin"/>
    <property type="match status" value="1"/>
</dbReference>
<evidence type="ECO:0000313" key="18">
    <source>
        <dbReference type="Proteomes" id="UP000515140"/>
    </source>
</evidence>
<evidence type="ECO:0000256" key="15">
    <source>
        <dbReference type="ARBA" id="ARBA00023242"/>
    </source>
</evidence>
<dbReference type="KEGG" id="pcw:110193518"/>
<evidence type="ECO:0000256" key="5">
    <source>
        <dbReference type="ARBA" id="ARBA00008082"/>
    </source>
</evidence>
<dbReference type="GeneID" id="110193518"/>
<dbReference type="RefSeq" id="XP_020821050.1">
    <property type="nucleotide sequence ID" value="XM_020965391.1"/>
</dbReference>
<proteinExistence type="inferred from homology"/>
<dbReference type="AlphaFoldDB" id="A0A6P5IG93"/>
<feature type="compositionally biased region" description="Basic and acidic residues" evidence="17">
    <location>
        <begin position="277"/>
        <end position="289"/>
    </location>
</feature>
<evidence type="ECO:0000256" key="3">
    <source>
        <dbReference type="ARBA" id="ARBA00004325"/>
    </source>
</evidence>
<evidence type="ECO:0000256" key="11">
    <source>
        <dbReference type="ARBA" id="ARBA00022782"/>
    </source>
</evidence>
<comment type="similarity">
    <text evidence="5">Belongs to the neugrin family.</text>
</comment>
<evidence type="ECO:0000256" key="14">
    <source>
        <dbReference type="ARBA" id="ARBA00023180"/>
    </source>
</evidence>
<dbReference type="PANTHER" id="PTHR13475">
    <property type="entry name" value="NEUGRIN"/>
    <property type="match status" value="1"/>
</dbReference>
<dbReference type="GO" id="GO:0031966">
    <property type="term" value="C:mitochondrial membrane"/>
    <property type="evidence" value="ECO:0007669"/>
    <property type="project" value="UniProtKB-SubCell"/>
</dbReference>
<organism evidence="18 19">
    <name type="scientific">Phascolarctos cinereus</name>
    <name type="common">Koala</name>
    <dbReference type="NCBI Taxonomy" id="38626"/>
    <lineage>
        <taxon>Eukaryota</taxon>
        <taxon>Metazoa</taxon>
        <taxon>Chordata</taxon>
        <taxon>Craniata</taxon>
        <taxon>Vertebrata</taxon>
        <taxon>Euteleostomi</taxon>
        <taxon>Mammalia</taxon>
        <taxon>Metatheria</taxon>
        <taxon>Diprotodontia</taxon>
        <taxon>Phascolarctidae</taxon>
        <taxon>Phascolarctos</taxon>
    </lineage>
</organism>
<dbReference type="InterPro" id="IPR010487">
    <property type="entry name" value="NGRN/Rrg9"/>
</dbReference>
<keyword evidence="9" id="KW-0964">Secreted</keyword>
<feature type="compositionally biased region" description="Gly residues" evidence="17">
    <location>
        <begin position="29"/>
        <end position="41"/>
    </location>
</feature>
<keyword evidence="12" id="KW-0496">Mitochondrion</keyword>
<evidence type="ECO:0000256" key="12">
    <source>
        <dbReference type="ARBA" id="ARBA00023128"/>
    </source>
</evidence>
<evidence type="ECO:0000256" key="9">
    <source>
        <dbReference type="ARBA" id="ARBA00022525"/>
    </source>
</evidence>
<sequence length="309" mass="34986">MAAASNFLAASRLRAAAAWSRRVVRGMAGPPGTGSTLGPGLGDEHDLDSDWEPERGLQALERALQRRKKEIRFRKICRQMEASGAPQRVLSRNAMEQIRYLRKEFSEDWSVPRLAEGFGVSTDVIRRVLKSKFVPTPKQEIKQDQKILSKARNIHHPQKQLALQEQPLLPTSTGHLVSGPMSISRCEALPHLCHKGQNYSSALQEKERNPQAWKTPRSQKVREKVPQKLGRERHTTLVAALGDHREKQSISSSPRKQKRPEGSHTDGLLSKEEEEVVKEPETDGKEFSSKVFQKGREFFDSNGNFLYRI</sequence>
<keyword evidence="15" id="KW-0539">Nucleus</keyword>
<dbReference type="OMA" id="KYHIMRR"/>
<feature type="region of interest" description="Disordered" evidence="17">
    <location>
        <begin position="200"/>
        <end position="289"/>
    </location>
</feature>
<evidence type="ECO:0000256" key="8">
    <source>
        <dbReference type="ARBA" id="ARBA00022473"/>
    </source>
</evidence>
<dbReference type="GO" id="GO:0030154">
    <property type="term" value="P:cell differentiation"/>
    <property type="evidence" value="ECO:0007669"/>
    <property type="project" value="UniProtKB-KW"/>
</dbReference>
<evidence type="ECO:0000256" key="4">
    <source>
        <dbReference type="ARBA" id="ARBA00004613"/>
    </source>
</evidence>
<keyword evidence="10" id="KW-0732">Signal</keyword>
<accession>A0A6P5IG93</accession>
<evidence type="ECO:0000256" key="17">
    <source>
        <dbReference type="SAM" id="MobiDB-lite"/>
    </source>
</evidence>
<evidence type="ECO:0000256" key="16">
    <source>
        <dbReference type="ARBA" id="ARBA00029657"/>
    </source>
</evidence>
<comment type="subcellular location">
    <subcellularLocation>
        <location evidence="3">Mitochondrion membrane</location>
    </subcellularLocation>
    <subcellularLocation>
        <location evidence="2">Nucleus</location>
    </subcellularLocation>
    <subcellularLocation>
        <location evidence="4">Secreted</location>
    </subcellularLocation>
</comment>
<evidence type="ECO:0000256" key="6">
    <source>
        <dbReference type="ARBA" id="ARBA00011308"/>
    </source>
</evidence>
<keyword evidence="18" id="KW-1185">Reference proteome</keyword>